<feature type="compositionally biased region" description="Polar residues" evidence="1">
    <location>
        <begin position="25"/>
        <end position="38"/>
    </location>
</feature>
<sequence length="712" mass="78213">MDESSRSTQTSSSATALDTPRDSVSLPSTTPKSGNDNASPLLPKSPNTAEKSRLDKFQEIGAPWLLEWCALLFCIVSFGGLMAILARFDNKLLSEWAWKTASINTVISILATISKTTLALAVSTCVAQFKWNWFNKVEEPLIDFDRFDAASRGAWGSFRLIRTIMRRPHWIVLGALTTIIFPAYGPFLQALINLENEDFVRSENGTWSLFSAARQGDGYVDGSSSSGATIGRCSRLAVGSYGQDPQGQAVVPFPGPDGEELEFIQWAYEVGGVDFGMMAAVWNGLSDLVRPIDLWTKYACATGNCTWDAYTSLAVCSKCNDISRHLTRLDGQIIFENYTKTSKDPGPQLPEISYPGPNALNSSFTAHTVSGSGLNISNYNGPFETGYYKTLMTAKVINNPGLTMSFQHLQTMILAIQLIKANDNWRDNKTWWQNTTVTAQECSLSFCIAAYNSSVEQGDLNETIHATWNNRSLRSFESEFSNDEEYTKYQNYSLDLGNAKRSDIQLFIPADSKAALPKFRGNTFNITQSTIVGMIQVLLGGFGETYTSWQNNDRDIPWIIYPGVGGVNATPEFGRALGNSQNCTATFERLASSLTKWMRTGSSAEDLSGLVRQSMVVIKVSWQYLVVPSLTLVMGLAVVFLAIADTKRKGLPAWKAEILVPLGSGTEKSLHDKLESVTAGKELSKVARDVKVSIKDEGGVRKLGITKDNDEA</sequence>
<dbReference type="AlphaFoldDB" id="A0A9P8VZM9"/>
<dbReference type="InterPro" id="IPR021514">
    <property type="entry name" value="DUF3176"/>
</dbReference>
<dbReference type="Pfam" id="PF11374">
    <property type="entry name" value="DUF3176"/>
    <property type="match status" value="1"/>
</dbReference>
<evidence type="ECO:0000313" key="4">
    <source>
        <dbReference type="Proteomes" id="UP000777438"/>
    </source>
</evidence>
<accession>A0A9P8VZM9</accession>
<dbReference type="PANTHER" id="PTHR35394:SF5">
    <property type="entry name" value="DUF3176 DOMAIN-CONTAINING PROTEIN"/>
    <property type="match status" value="1"/>
</dbReference>
<evidence type="ECO:0000313" key="3">
    <source>
        <dbReference type="EMBL" id="KAH6886207.1"/>
    </source>
</evidence>
<feature type="transmembrane region" description="Helical" evidence="2">
    <location>
        <begin position="170"/>
        <end position="192"/>
    </location>
</feature>
<dbReference type="PANTHER" id="PTHR35394">
    <property type="entry name" value="DUF3176 DOMAIN-CONTAINING PROTEIN"/>
    <property type="match status" value="1"/>
</dbReference>
<feature type="transmembrane region" description="Helical" evidence="2">
    <location>
        <begin position="622"/>
        <end position="644"/>
    </location>
</feature>
<keyword evidence="4" id="KW-1185">Reference proteome</keyword>
<keyword evidence="2" id="KW-1133">Transmembrane helix</keyword>
<proteinExistence type="predicted"/>
<dbReference type="Proteomes" id="UP000777438">
    <property type="component" value="Unassembled WGS sequence"/>
</dbReference>
<feature type="compositionally biased region" description="Low complexity" evidence="1">
    <location>
        <begin position="1"/>
        <end position="16"/>
    </location>
</feature>
<dbReference type="EMBL" id="JAGPYM010000016">
    <property type="protein sequence ID" value="KAH6886207.1"/>
    <property type="molecule type" value="Genomic_DNA"/>
</dbReference>
<keyword evidence="2" id="KW-0812">Transmembrane</keyword>
<feature type="transmembrane region" description="Helical" evidence="2">
    <location>
        <begin position="106"/>
        <end position="127"/>
    </location>
</feature>
<gene>
    <name evidence="3" type="ORF">B0T10DRAFT_563413</name>
</gene>
<comment type="caution">
    <text evidence="3">The sequence shown here is derived from an EMBL/GenBank/DDBJ whole genome shotgun (WGS) entry which is preliminary data.</text>
</comment>
<feature type="transmembrane region" description="Helical" evidence="2">
    <location>
        <begin position="64"/>
        <end position="86"/>
    </location>
</feature>
<evidence type="ECO:0000256" key="1">
    <source>
        <dbReference type="SAM" id="MobiDB-lite"/>
    </source>
</evidence>
<reference evidence="3 4" key="1">
    <citation type="journal article" date="2021" name="Nat. Commun.">
        <title>Genetic determinants of endophytism in the Arabidopsis root mycobiome.</title>
        <authorList>
            <person name="Mesny F."/>
            <person name="Miyauchi S."/>
            <person name="Thiergart T."/>
            <person name="Pickel B."/>
            <person name="Atanasova L."/>
            <person name="Karlsson M."/>
            <person name="Huettel B."/>
            <person name="Barry K.W."/>
            <person name="Haridas S."/>
            <person name="Chen C."/>
            <person name="Bauer D."/>
            <person name="Andreopoulos W."/>
            <person name="Pangilinan J."/>
            <person name="LaButti K."/>
            <person name="Riley R."/>
            <person name="Lipzen A."/>
            <person name="Clum A."/>
            <person name="Drula E."/>
            <person name="Henrissat B."/>
            <person name="Kohler A."/>
            <person name="Grigoriev I.V."/>
            <person name="Martin F.M."/>
            <person name="Hacquard S."/>
        </authorList>
    </citation>
    <scope>NUCLEOTIDE SEQUENCE [LARGE SCALE GENOMIC DNA]</scope>
    <source>
        <strain evidence="3 4">MPI-CAGE-CH-0241</strain>
    </source>
</reference>
<evidence type="ECO:0000256" key="2">
    <source>
        <dbReference type="SAM" id="Phobius"/>
    </source>
</evidence>
<organism evidence="3 4">
    <name type="scientific">Thelonectria olida</name>
    <dbReference type="NCBI Taxonomy" id="1576542"/>
    <lineage>
        <taxon>Eukaryota</taxon>
        <taxon>Fungi</taxon>
        <taxon>Dikarya</taxon>
        <taxon>Ascomycota</taxon>
        <taxon>Pezizomycotina</taxon>
        <taxon>Sordariomycetes</taxon>
        <taxon>Hypocreomycetidae</taxon>
        <taxon>Hypocreales</taxon>
        <taxon>Nectriaceae</taxon>
        <taxon>Thelonectria</taxon>
    </lineage>
</organism>
<feature type="region of interest" description="Disordered" evidence="1">
    <location>
        <begin position="1"/>
        <end position="47"/>
    </location>
</feature>
<protein>
    <submittedName>
        <fullName evidence="3">Uncharacterized protein</fullName>
    </submittedName>
</protein>
<keyword evidence="2" id="KW-0472">Membrane</keyword>
<name>A0A9P8VZM9_9HYPO</name>
<dbReference type="OrthoDB" id="5242705at2759"/>